<evidence type="ECO:0000256" key="2">
    <source>
        <dbReference type="ARBA" id="ARBA00007977"/>
    </source>
</evidence>
<dbReference type="EMBL" id="DXDC01000273">
    <property type="protein sequence ID" value="HIY66401.1"/>
    <property type="molecule type" value="Genomic_DNA"/>
</dbReference>
<proteinExistence type="inferred from homology"/>
<evidence type="ECO:0000256" key="7">
    <source>
        <dbReference type="SAM" id="Phobius"/>
    </source>
</evidence>
<feature type="transmembrane region" description="Helical" evidence="7">
    <location>
        <begin position="90"/>
        <end position="108"/>
    </location>
</feature>
<dbReference type="PANTHER" id="PTHR30106">
    <property type="entry name" value="INNER MEMBRANE PROTEIN YEIH-RELATED"/>
    <property type="match status" value="1"/>
</dbReference>
<evidence type="ECO:0000256" key="4">
    <source>
        <dbReference type="ARBA" id="ARBA00022692"/>
    </source>
</evidence>
<gene>
    <name evidence="8" type="ORF">H9830_09020</name>
</gene>
<sequence length="325" mass="33033">MRTLPGLALAVGVAALAFAVSSLLGFAGLSVPALTLCVVFGFALSFVGSLQTRTLETGLGFAGRNVMRLGIVLLGLSVSFTQILSLGLPMVLAVVGLVVVSFVFTYAIARVVGMEGKQPILMAAGFSICGASAIGAMGQATRARSSEQAVPVALVTLFGTIAIVALPLAAVPLGLGGGDFGIWAGAAVHDVGQVVATASVAGGSALAIAVIVKLVRVLCLAPMVAFTVLFSRRGDTGGGKRPAIVPLFIIGFLALVAVRTWVPVPDVVLEWTAHAHAFLLGVALVGLLSRVRIAEIVRQGWRSLAVAAASTFFIAVAALLVINVL</sequence>
<reference evidence="8" key="2">
    <citation type="submission" date="2021-04" db="EMBL/GenBank/DDBJ databases">
        <authorList>
            <person name="Gilroy R."/>
        </authorList>
    </citation>
    <scope>NUCLEOTIDE SEQUENCE</scope>
    <source>
        <strain evidence="8">ChiGjej1B1-98</strain>
    </source>
</reference>
<dbReference type="InterPro" id="IPR018383">
    <property type="entry name" value="UPF0324_pro"/>
</dbReference>
<keyword evidence="6 7" id="KW-0472">Membrane</keyword>
<feature type="transmembrane region" description="Helical" evidence="7">
    <location>
        <begin position="268"/>
        <end position="289"/>
    </location>
</feature>
<reference evidence="8" key="1">
    <citation type="journal article" date="2021" name="PeerJ">
        <title>Extensive microbial diversity within the chicken gut microbiome revealed by metagenomics and culture.</title>
        <authorList>
            <person name="Gilroy R."/>
            <person name="Ravi A."/>
            <person name="Getino M."/>
            <person name="Pursley I."/>
            <person name="Horton D.L."/>
            <person name="Alikhan N.F."/>
            <person name="Baker D."/>
            <person name="Gharbi K."/>
            <person name="Hall N."/>
            <person name="Watson M."/>
            <person name="Adriaenssens E.M."/>
            <person name="Foster-Nyarko E."/>
            <person name="Jarju S."/>
            <person name="Secka A."/>
            <person name="Antonio M."/>
            <person name="Oren A."/>
            <person name="Chaudhuri R.R."/>
            <person name="La Ragione R."/>
            <person name="Hildebrand F."/>
            <person name="Pallen M.J."/>
        </authorList>
    </citation>
    <scope>NUCLEOTIDE SEQUENCE</scope>
    <source>
        <strain evidence="8">ChiGjej1B1-98</strain>
    </source>
</reference>
<evidence type="ECO:0000256" key="5">
    <source>
        <dbReference type="ARBA" id="ARBA00022989"/>
    </source>
</evidence>
<feature type="transmembrane region" description="Helical" evidence="7">
    <location>
        <begin position="152"/>
        <end position="173"/>
    </location>
</feature>
<accession>A0A9D1YYR7</accession>
<evidence type="ECO:0000256" key="6">
    <source>
        <dbReference type="ARBA" id="ARBA00023136"/>
    </source>
</evidence>
<name>A0A9D1YYR7_9MICO</name>
<feature type="transmembrane region" description="Helical" evidence="7">
    <location>
        <begin position="243"/>
        <end position="262"/>
    </location>
</feature>
<comment type="similarity">
    <text evidence="2">Belongs to the UPF0324 family.</text>
</comment>
<protein>
    <submittedName>
        <fullName evidence="8">Sulfate exporter family transporter</fullName>
    </submittedName>
</protein>
<feature type="transmembrane region" description="Helical" evidence="7">
    <location>
        <begin position="120"/>
        <end position="140"/>
    </location>
</feature>
<comment type="subcellular location">
    <subcellularLocation>
        <location evidence="1">Cell membrane</location>
        <topology evidence="1">Multi-pass membrane protein</topology>
    </subcellularLocation>
</comment>
<dbReference type="Pfam" id="PF03601">
    <property type="entry name" value="Cons_hypoth698"/>
    <property type="match status" value="1"/>
</dbReference>
<evidence type="ECO:0000256" key="1">
    <source>
        <dbReference type="ARBA" id="ARBA00004651"/>
    </source>
</evidence>
<comment type="caution">
    <text evidence="8">The sequence shown here is derived from an EMBL/GenBank/DDBJ whole genome shotgun (WGS) entry which is preliminary data.</text>
</comment>
<feature type="transmembrane region" description="Helical" evidence="7">
    <location>
        <begin position="29"/>
        <end position="50"/>
    </location>
</feature>
<dbReference type="GO" id="GO:0005886">
    <property type="term" value="C:plasma membrane"/>
    <property type="evidence" value="ECO:0007669"/>
    <property type="project" value="UniProtKB-SubCell"/>
</dbReference>
<keyword evidence="5 7" id="KW-1133">Transmembrane helix</keyword>
<dbReference type="Proteomes" id="UP000824005">
    <property type="component" value="Unassembled WGS sequence"/>
</dbReference>
<evidence type="ECO:0000313" key="8">
    <source>
        <dbReference type="EMBL" id="HIY66401.1"/>
    </source>
</evidence>
<dbReference type="PANTHER" id="PTHR30106:SF2">
    <property type="entry name" value="UPF0324 INNER MEMBRANE PROTEIN YEIH"/>
    <property type="match status" value="1"/>
</dbReference>
<feature type="transmembrane region" description="Helical" evidence="7">
    <location>
        <begin position="206"/>
        <end position="231"/>
    </location>
</feature>
<evidence type="ECO:0000313" key="9">
    <source>
        <dbReference type="Proteomes" id="UP000824005"/>
    </source>
</evidence>
<feature type="transmembrane region" description="Helical" evidence="7">
    <location>
        <begin position="301"/>
        <end position="322"/>
    </location>
</feature>
<evidence type="ECO:0000256" key="3">
    <source>
        <dbReference type="ARBA" id="ARBA00022475"/>
    </source>
</evidence>
<dbReference type="AlphaFoldDB" id="A0A9D1YYR7"/>
<keyword evidence="4 7" id="KW-0812">Transmembrane</keyword>
<keyword evidence="3" id="KW-1003">Cell membrane</keyword>
<organism evidence="8 9">
    <name type="scientific">Candidatus Agrococcus pullicola</name>
    <dbReference type="NCBI Taxonomy" id="2838429"/>
    <lineage>
        <taxon>Bacteria</taxon>
        <taxon>Bacillati</taxon>
        <taxon>Actinomycetota</taxon>
        <taxon>Actinomycetes</taxon>
        <taxon>Micrococcales</taxon>
        <taxon>Microbacteriaceae</taxon>
        <taxon>Agrococcus</taxon>
    </lineage>
</organism>